<evidence type="ECO:0000256" key="1">
    <source>
        <dbReference type="SAM" id="Phobius"/>
    </source>
</evidence>
<keyword evidence="3" id="KW-1185">Reference proteome</keyword>
<evidence type="ECO:0000313" key="2">
    <source>
        <dbReference type="EMBL" id="MDV0447697.1"/>
    </source>
</evidence>
<feature type="transmembrane region" description="Helical" evidence="1">
    <location>
        <begin position="47"/>
        <end position="69"/>
    </location>
</feature>
<keyword evidence="1" id="KW-0812">Transmembrane</keyword>
<gene>
    <name evidence="2" type="ORF">MsAg5_16080</name>
</gene>
<organism evidence="2 3">
    <name type="scientific">Methanolapillus africanus</name>
    <dbReference type="NCBI Taxonomy" id="3028297"/>
    <lineage>
        <taxon>Archaea</taxon>
        <taxon>Methanobacteriati</taxon>
        <taxon>Methanobacteriota</taxon>
        <taxon>Stenosarchaea group</taxon>
        <taxon>Methanomicrobia</taxon>
        <taxon>Methanosarcinales</taxon>
        <taxon>Methanosarcinaceae</taxon>
        <taxon>Methanolapillus</taxon>
    </lineage>
</organism>
<protein>
    <submittedName>
        <fullName evidence="2">Uncharacterized protein</fullName>
    </submittedName>
</protein>
<accession>A0AAE4SDS4</accession>
<proteinExistence type="predicted"/>
<name>A0AAE4SDS4_9EURY</name>
<dbReference type="Proteomes" id="UP001271789">
    <property type="component" value="Unassembled WGS sequence"/>
</dbReference>
<keyword evidence="1" id="KW-1133">Transmembrane helix</keyword>
<reference evidence="2" key="1">
    <citation type="submission" date="2023-06" db="EMBL/GenBank/DDBJ databases">
        <title>Genome sequence of Methanosarcinaceae archaeon Ag5.</title>
        <authorList>
            <person name="Protasov E."/>
            <person name="Platt K."/>
            <person name="Poehlein A."/>
            <person name="Daniel R."/>
            <person name="Brune A."/>
        </authorList>
    </citation>
    <scope>NUCLEOTIDE SEQUENCE</scope>
    <source>
        <strain evidence="2">Ag5</strain>
    </source>
</reference>
<sequence>MISKKTRLSAIIGALLAAVLLFGSPALAETDAASADEGTMSMKTPLYWWVLGIVGTVITVVAMGAYVWYDVRNPGKI</sequence>
<dbReference type="AlphaFoldDB" id="A0AAE4SDS4"/>
<dbReference type="RefSeq" id="WP_338100135.1">
    <property type="nucleotide sequence ID" value="NZ_JAWDKD010000021.1"/>
</dbReference>
<comment type="caution">
    <text evidence="2">The sequence shown here is derived from an EMBL/GenBank/DDBJ whole genome shotgun (WGS) entry which is preliminary data.</text>
</comment>
<evidence type="ECO:0000313" key="3">
    <source>
        <dbReference type="Proteomes" id="UP001271789"/>
    </source>
</evidence>
<keyword evidence="1" id="KW-0472">Membrane</keyword>
<dbReference type="EMBL" id="JAWDKD010000021">
    <property type="protein sequence ID" value="MDV0447697.1"/>
    <property type="molecule type" value="Genomic_DNA"/>
</dbReference>